<dbReference type="AlphaFoldDB" id="A0A5J4X6K3"/>
<reference evidence="1 2" key="1">
    <citation type="submission" date="2019-03" db="EMBL/GenBank/DDBJ databases">
        <title>Single cell metagenomics reveals metabolic interactions within the superorganism composed of flagellate Streblomastix strix and complex community of Bacteroidetes bacteria on its surface.</title>
        <authorList>
            <person name="Treitli S.C."/>
            <person name="Kolisko M."/>
            <person name="Husnik F."/>
            <person name="Keeling P."/>
            <person name="Hampl V."/>
        </authorList>
    </citation>
    <scope>NUCLEOTIDE SEQUENCE [LARGE SCALE GENOMIC DNA]</scope>
    <source>
        <strain evidence="1">ST1C</strain>
    </source>
</reference>
<feature type="non-terminal residue" evidence="1">
    <location>
        <position position="1"/>
    </location>
</feature>
<dbReference type="EMBL" id="SNRW01000280">
    <property type="protein sequence ID" value="KAA6402139.1"/>
    <property type="molecule type" value="Genomic_DNA"/>
</dbReference>
<name>A0A5J4X6K3_9EUKA</name>
<organism evidence="1 2">
    <name type="scientific">Streblomastix strix</name>
    <dbReference type="NCBI Taxonomy" id="222440"/>
    <lineage>
        <taxon>Eukaryota</taxon>
        <taxon>Metamonada</taxon>
        <taxon>Preaxostyla</taxon>
        <taxon>Oxymonadida</taxon>
        <taxon>Streblomastigidae</taxon>
        <taxon>Streblomastix</taxon>
    </lineage>
</organism>
<protein>
    <submittedName>
        <fullName evidence="1">Uncharacterized protein</fullName>
    </submittedName>
</protein>
<comment type="caution">
    <text evidence="1">The sequence shown here is derived from an EMBL/GenBank/DDBJ whole genome shotgun (WGS) entry which is preliminary data.</text>
</comment>
<gene>
    <name evidence="1" type="ORF">EZS28_002327</name>
</gene>
<proteinExistence type="predicted"/>
<evidence type="ECO:0000313" key="2">
    <source>
        <dbReference type="Proteomes" id="UP000324800"/>
    </source>
</evidence>
<accession>A0A5J4X6K3</accession>
<dbReference type="Proteomes" id="UP000324800">
    <property type="component" value="Unassembled WGS sequence"/>
</dbReference>
<sequence>DFWAFGDLKNKMKGVTFHDRAEIEREYQQLGKLCQRAELDPLKLRK</sequence>
<evidence type="ECO:0000313" key="1">
    <source>
        <dbReference type="EMBL" id="KAA6402139.1"/>
    </source>
</evidence>